<sequence>MKLAIIKYNAGNIRSVLNALERLGAEAEVTDEPEALRRADKVIFPGVGEASTAMASLRQNGLDGVLRSLTQPVLGICVGMQLLCAHSEENDTEALGIVPVRVRRFLPADALLKVPQVGWNRLFNLRSPLFAGIDEGSYVYNVHSYYAEDSPYTIAHCEYGLTYAAAVHKDNFYGVQFHTEKSAATGDRIIQNFLQL</sequence>
<evidence type="ECO:0000256" key="5">
    <source>
        <dbReference type="ARBA" id="ARBA00022962"/>
    </source>
</evidence>
<gene>
    <name evidence="12" type="primary">hisH_2</name>
    <name evidence="10" type="synonym">hisH</name>
    <name evidence="12" type="ORF">GCM10023184_09050</name>
</gene>
<evidence type="ECO:0000256" key="3">
    <source>
        <dbReference type="ARBA" id="ARBA00022605"/>
    </source>
</evidence>
<dbReference type="NCBIfam" id="TIGR01855">
    <property type="entry name" value="IMP_synth_hisH"/>
    <property type="match status" value="1"/>
</dbReference>
<comment type="caution">
    <text evidence="12">The sequence shown here is derived from an EMBL/GenBank/DDBJ whole genome shotgun (WGS) entry which is preliminary data.</text>
</comment>
<name>A0ABP8GDZ9_9BACT</name>
<feature type="domain" description="Glutamine amidotransferase" evidence="11">
    <location>
        <begin position="9"/>
        <end position="194"/>
    </location>
</feature>
<protein>
    <recommendedName>
        <fullName evidence="10">Imidazole glycerol phosphate synthase subunit HisH</fullName>
        <ecNumber evidence="10">4.3.2.10</ecNumber>
    </recommendedName>
    <alternativeName>
        <fullName evidence="10">IGP synthase glutaminase subunit</fullName>
        <ecNumber evidence="10">3.5.1.2</ecNumber>
    </alternativeName>
    <alternativeName>
        <fullName evidence="10">IGP synthase subunit HisH</fullName>
    </alternativeName>
    <alternativeName>
        <fullName evidence="10">ImGP synthase subunit HisH</fullName>
        <shortName evidence="10">IGPS subunit HisH</shortName>
    </alternativeName>
</protein>
<accession>A0ABP8GDZ9</accession>
<dbReference type="SUPFAM" id="SSF52317">
    <property type="entry name" value="Class I glutamine amidotransferase-like"/>
    <property type="match status" value="1"/>
</dbReference>
<dbReference type="HAMAP" id="MF_00278">
    <property type="entry name" value="HisH"/>
    <property type="match status" value="1"/>
</dbReference>
<dbReference type="Proteomes" id="UP001501725">
    <property type="component" value="Unassembled WGS sequence"/>
</dbReference>
<dbReference type="RefSeq" id="WP_345253740.1">
    <property type="nucleotide sequence ID" value="NZ_BAABGY010000003.1"/>
</dbReference>
<keyword evidence="7 10" id="KW-0456">Lyase</keyword>
<dbReference type="InterPro" id="IPR029062">
    <property type="entry name" value="Class_I_gatase-like"/>
</dbReference>
<dbReference type="InterPro" id="IPR017926">
    <property type="entry name" value="GATASE"/>
</dbReference>
<dbReference type="Pfam" id="PF00117">
    <property type="entry name" value="GATase"/>
    <property type="match status" value="1"/>
</dbReference>
<keyword evidence="13" id="KW-1185">Reference proteome</keyword>
<feature type="active site" evidence="10">
    <location>
        <position position="178"/>
    </location>
</feature>
<evidence type="ECO:0000256" key="4">
    <source>
        <dbReference type="ARBA" id="ARBA00022801"/>
    </source>
</evidence>
<proteinExistence type="inferred from homology"/>
<evidence type="ECO:0000313" key="13">
    <source>
        <dbReference type="Proteomes" id="UP001501725"/>
    </source>
</evidence>
<evidence type="ECO:0000256" key="2">
    <source>
        <dbReference type="ARBA" id="ARBA00011152"/>
    </source>
</evidence>
<comment type="function">
    <text evidence="10">IGPS catalyzes the conversion of PRFAR and glutamine to IGP, AICAR and glutamate. The HisH subunit catalyzes the hydrolysis of glutamine to glutamate and ammonia as part of the synthesis of IGP and AICAR. The resulting ammonia molecule is channeled to the active site of HisF.</text>
</comment>
<comment type="subcellular location">
    <subcellularLocation>
        <location evidence="10">Cytoplasm</location>
    </subcellularLocation>
</comment>
<evidence type="ECO:0000256" key="9">
    <source>
        <dbReference type="ARBA" id="ARBA00049534"/>
    </source>
</evidence>
<comment type="subunit">
    <text evidence="2 10">Heterodimer of HisH and HisF.</text>
</comment>
<dbReference type="InterPro" id="IPR010139">
    <property type="entry name" value="Imidazole-glycPsynth_HisH"/>
</dbReference>
<evidence type="ECO:0000256" key="8">
    <source>
        <dbReference type="ARBA" id="ARBA00047838"/>
    </source>
</evidence>
<dbReference type="Gene3D" id="3.40.50.880">
    <property type="match status" value="1"/>
</dbReference>
<evidence type="ECO:0000256" key="10">
    <source>
        <dbReference type="HAMAP-Rule" id="MF_00278"/>
    </source>
</evidence>
<dbReference type="PANTHER" id="PTHR42701:SF1">
    <property type="entry name" value="IMIDAZOLE GLYCEROL PHOSPHATE SYNTHASE SUBUNIT HISH"/>
    <property type="match status" value="1"/>
</dbReference>
<dbReference type="PIRSF" id="PIRSF000495">
    <property type="entry name" value="Amidotransf_hisH"/>
    <property type="match status" value="1"/>
</dbReference>
<evidence type="ECO:0000256" key="7">
    <source>
        <dbReference type="ARBA" id="ARBA00023239"/>
    </source>
</evidence>
<keyword evidence="10" id="KW-0963">Cytoplasm</keyword>
<reference evidence="13" key="1">
    <citation type="journal article" date="2019" name="Int. J. Syst. Evol. Microbiol.">
        <title>The Global Catalogue of Microorganisms (GCM) 10K type strain sequencing project: providing services to taxonomists for standard genome sequencing and annotation.</title>
        <authorList>
            <consortium name="The Broad Institute Genomics Platform"/>
            <consortium name="The Broad Institute Genome Sequencing Center for Infectious Disease"/>
            <person name="Wu L."/>
            <person name="Ma J."/>
        </authorList>
    </citation>
    <scope>NUCLEOTIDE SEQUENCE [LARGE SCALE GENOMIC DNA]</scope>
    <source>
        <strain evidence="13">JCM 17919</strain>
    </source>
</reference>
<feature type="active site" evidence="10">
    <location>
        <position position="180"/>
    </location>
</feature>
<dbReference type="CDD" id="cd01748">
    <property type="entry name" value="GATase1_IGP_Synthase"/>
    <property type="match status" value="1"/>
</dbReference>
<dbReference type="EC" id="4.3.2.10" evidence="10"/>
<evidence type="ECO:0000256" key="1">
    <source>
        <dbReference type="ARBA" id="ARBA00005091"/>
    </source>
</evidence>
<comment type="catalytic activity">
    <reaction evidence="9 10">
        <text>L-glutamine + H2O = L-glutamate + NH4(+)</text>
        <dbReference type="Rhea" id="RHEA:15889"/>
        <dbReference type="ChEBI" id="CHEBI:15377"/>
        <dbReference type="ChEBI" id="CHEBI:28938"/>
        <dbReference type="ChEBI" id="CHEBI:29985"/>
        <dbReference type="ChEBI" id="CHEBI:58359"/>
        <dbReference type="EC" id="3.5.1.2"/>
    </reaction>
</comment>
<comment type="catalytic activity">
    <reaction evidence="8 10">
        <text>5-[(5-phospho-1-deoxy-D-ribulos-1-ylimino)methylamino]-1-(5-phospho-beta-D-ribosyl)imidazole-4-carboxamide + L-glutamine = D-erythro-1-(imidazol-4-yl)glycerol 3-phosphate + 5-amino-1-(5-phospho-beta-D-ribosyl)imidazole-4-carboxamide + L-glutamate + H(+)</text>
        <dbReference type="Rhea" id="RHEA:24793"/>
        <dbReference type="ChEBI" id="CHEBI:15378"/>
        <dbReference type="ChEBI" id="CHEBI:29985"/>
        <dbReference type="ChEBI" id="CHEBI:58278"/>
        <dbReference type="ChEBI" id="CHEBI:58359"/>
        <dbReference type="ChEBI" id="CHEBI:58475"/>
        <dbReference type="ChEBI" id="CHEBI:58525"/>
        <dbReference type="EC" id="4.3.2.10"/>
    </reaction>
</comment>
<dbReference type="EC" id="3.5.1.2" evidence="10"/>
<dbReference type="PANTHER" id="PTHR42701">
    <property type="entry name" value="IMIDAZOLE GLYCEROL PHOSPHATE SYNTHASE SUBUNIT HISH"/>
    <property type="match status" value="1"/>
</dbReference>
<keyword evidence="5 10" id="KW-0315">Glutamine amidotransferase</keyword>
<keyword evidence="6 10" id="KW-0368">Histidine biosynthesis</keyword>
<dbReference type="EMBL" id="BAABGY010000003">
    <property type="protein sequence ID" value="GAA4322624.1"/>
    <property type="molecule type" value="Genomic_DNA"/>
</dbReference>
<keyword evidence="4 10" id="KW-0378">Hydrolase</keyword>
<evidence type="ECO:0000259" key="11">
    <source>
        <dbReference type="Pfam" id="PF00117"/>
    </source>
</evidence>
<keyword evidence="3 10" id="KW-0028">Amino-acid biosynthesis</keyword>
<feature type="active site" description="Nucleophile" evidence="10">
    <location>
        <position position="77"/>
    </location>
</feature>
<comment type="pathway">
    <text evidence="1 10">Amino-acid biosynthesis; L-histidine biosynthesis; L-histidine from 5-phospho-alpha-D-ribose 1-diphosphate: step 5/9.</text>
</comment>
<evidence type="ECO:0000256" key="6">
    <source>
        <dbReference type="ARBA" id="ARBA00023102"/>
    </source>
</evidence>
<organism evidence="12 13">
    <name type="scientific">Flaviaesturariibacter amylovorans</name>
    <dbReference type="NCBI Taxonomy" id="1084520"/>
    <lineage>
        <taxon>Bacteria</taxon>
        <taxon>Pseudomonadati</taxon>
        <taxon>Bacteroidota</taxon>
        <taxon>Chitinophagia</taxon>
        <taxon>Chitinophagales</taxon>
        <taxon>Chitinophagaceae</taxon>
        <taxon>Flaviaestuariibacter</taxon>
    </lineage>
</organism>
<evidence type="ECO:0000313" key="12">
    <source>
        <dbReference type="EMBL" id="GAA4322624.1"/>
    </source>
</evidence>